<dbReference type="VEuPathDB" id="FungiDB:ASPWEDRAFT_181285"/>
<dbReference type="SUPFAM" id="SSF51905">
    <property type="entry name" value="FAD/NAD(P)-binding domain"/>
    <property type="match status" value="2"/>
</dbReference>
<dbReference type="GO" id="GO:0050661">
    <property type="term" value="F:NADP binding"/>
    <property type="evidence" value="ECO:0007669"/>
    <property type="project" value="InterPro"/>
</dbReference>
<sequence length="471" mass="53489">MAPIKSVAIIGAGASGSVTAHALAAEEYFDRIRVFERRETAGGTWIYDPDPGPLQLFPGKIPPETDPPLDIPQELPATTPPSTQQRYDRTPIYADLTTNVPDIAMAFSDLPFAYGPFAPHWVPKQYIENYFSTHRTDAFLVLSTTVEKISKLDENSQRWSLTLRRFNPVSKVDEWWNEEFDAVVLANGHYSVPYIPHVQGLEEYIHAYPGRVLHSKQYRSGADFTDKRVLVVGNSSSGQDVTTDLLKHAALPVYQSRRSPSRWDGDSPPPGVEWKPVITEYLSSGEIVFADGSAVSDIDHIIYCTGYKPSFPFWDSNGSALYDYHDNRLIGNYLHTFFRNHPTLSIVGFPRVLTFRSMEYQAIAIARVWSGRTTIPSKEQQEQWEQDRVELVKRESRKFHNIEWDNGETMEYLQALFEMAGLPKLDGAGRYPPVLDAKTRWAIENIKKYPEPGKERDGFVVVDSKDSLYFV</sequence>
<proteinExistence type="inferred from homology"/>
<gene>
    <name evidence="9" type="ORF">ASPWEDRAFT_181285</name>
</gene>
<evidence type="ECO:0000313" key="9">
    <source>
        <dbReference type="EMBL" id="OJJ39934.1"/>
    </source>
</evidence>
<dbReference type="FunFam" id="3.50.50.60:FF:000138">
    <property type="entry name" value="Flavin-containing monooxygenase"/>
    <property type="match status" value="1"/>
</dbReference>
<keyword evidence="10" id="KW-1185">Reference proteome</keyword>
<accession>A0A1L9RYH9</accession>
<comment type="similarity">
    <text evidence="2">Belongs to the FMO family.</text>
</comment>
<dbReference type="Proteomes" id="UP000184383">
    <property type="component" value="Unassembled WGS sequence"/>
</dbReference>
<evidence type="ECO:0000256" key="7">
    <source>
        <dbReference type="ARBA" id="ARBA00023033"/>
    </source>
</evidence>
<dbReference type="EMBL" id="KV878210">
    <property type="protein sequence ID" value="OJJ39934.1"/>
    <property type="molecule type" value="Genomic_DNA"/>
</dbReference>
<keyword evidence="7" id="KW-0503">Monooxygenase</keyword>
<feature type="region of interest" description="Disordered" evidence="8">
    <location>
        <begin position="59"/>
        <end position="86"/>
    </location>
</feature>
<evidence type="ECO:0000256" key="1">
    <source>
        <dbReference type="ARBA" id="ARBA00001974"/>
    </source>
</evidence>
<organism evidence="9 10">
    <name type="scientific">Aspergillus wentii DTO 134E9</name>
    <dbReference type="NCBI Taxonomy" id="1073089"/>
    <lineage>
        <taxon>Eukaryota</taxon>
        <taxon>Fungi</taxon>
        <taxon>Dikarya</taxon>
        <taxon>Ascomycota</taxon>
        <taxon>Pezizomycotina</taxon>
        <taxon>Eurotiomycetes</taxon>
        <taxon>Eurotiomycetidae</taxon>
        <taxon>Eurotiales</taxon>
        <taxon>Aspergillaceae</taxon>
        <taxon>Aspergillus</taxon>
        <taxon>Aspergillus subgen. Cremei</taxon>
    </lineage>
</organism>
<keyword evidence="5" id="KW-0521">NADP</keyword>
<dbReference type="GO" id="GO:0050660">
    <property type="term" value="F:flavin adenine dinucleotide binding"/>
    <property type="evidence" value="ECO:0007669"/>
    <property type="project" value="InterPro"/>
</dbReference>
<dbReference type="InterPro" id="IPR036188">
    <property type="entry name" value="FAD/NAD-bd_sf"/>
</dbReference>
<dbReference type="PIRSF" id="PIRSF000332">
    <property type="entry name" value="FMO"/>
    <property type="match status" value="1"/>
</dbReference>
<evidence type="ECO:0000256" key="3">
    <source>
        <dbReference type="ARBA" id="ARBA00022630"/>
    </source>
</evidence>
<comment type="cofactor">
    <cofactor evidence="1">
        <name>FAD</name>
        <dbReference type="ChEBI" id="CHEBI:57692"/>
    </cofactor>
</comment>
<evidence type="ECO:0000256" key="2">
    <source>
        <dbReference type="ARBA" id="ARBA00009183"/>
    </source>
</evidence>
<evidence type="ECO:0000256" key="4">
    <source>
        <dbReference type="ARBA" id="ARBA00022827"/>
    </source>
</evidence>
<keyword evidence="3" id="KW-0285">Flavoprotein</keyword>
<dbReference type="InterPro" id="IPR050346">
    <property type="entry name" value="FMO-like"/>
</dbReference>
<dbReference type="STRING" id="1073089.A0A1L9RYH9"/>
<dbReference type="InterPro" id="IPR000960">
    <property type="entry name" value="Flavin_mOase"/>
</dbReference>
<dbReference type="Pfam" id="PF13450">
    <property type="entry name" value="NAD_binding_8"/>
    <property type="match status" value="1"/>
</dbReference>
<dbReference type="Pfam" id="PF00743">
    <property type="entry name" value="FMO-like"/>
    <property type="match status" value="2"/>
</dbReference>
<dbReference type="RefSeq" id="XP_040693610.1">
    <property type="nucleotide sequence ID" value="XM_040831870.1"/>
</dbReference>
<protein>
    <recommendedName>
        <fullName evidence="11">FAD/NAD(P)-binding domain-containing protein</fullName>
    </recommendedName>
</protein>
<evidence type="ECO:0000256" key="6">
    <source>
        <dbReference type="ARBA" id="ARBA00023002"/>
    </source>
</evidence>
<dbReference type="GO" id="GO:0004499">
    <property type="term" value="F:N,N-dimethylaniline monooxygenase activity"/>
    <property type="evidence" value="ECO:0007669"/>
    <property type="project" value="InterPro"/>
</dbReference>
<dbReference type="PANTHER" id="PTHR23023">
    <property type="entry name" value="DIMETHYLANILINE MONOOXYGENASE"/>
    <property type="match status" value="1"/>
</dbReference>
<evidence type="ECO:0000256" key="8">
    <source>
        <dbReference type="SAM" id="MobiDB-lite"/>
    </source>
</evidence>
<evidence type="ECO:0000313" key="10">
    <source>
        <dbReference type="Proteomes" id="UP000184383"/>
    </source>
</evidence>
<dbReference type="GeneID" id="63747718"/>
<evidence type="ECO:0008006" key="11">
    <source>
        <dbReference type="Google" id="ProtNLM"/>
    </source>
</evidence>
<dbReference type="OrthoDB" id="66881at2759"/>
<evidence type="ECO:0000256" key="5">
    <source>
        <dbReference type="ARBA" id="ARBA00022857"/>
    </source>
</evidence>
<keyword evidence="6" id="KW-0560">Oxidoreductase</keyword>
<dbReference type="AlphaFoldDB" id="A0A1L9RYH9"/>
<dbReference type="Gene3D" id="3.50.50.60">
    <property type="entry name" value="FAD/NAD(P)-binding domain"/>
    <property type="match status" value="2"/>
</dbReference>
<keyword evidence="4" id="KW-0274">FAD</keyword>
<reference evidence="10" key="1">
    <citation type="journal article" date="2017" name="Genome Biol.">
        <title>Comparative genomics reveals high biological diversity and specific adaptations in the industrially and medically important fungal genus Aspergillus.</title>
        <authorList>
            <person name="de Vries R.P."/>
            <person name="Riley R."/>
            <person name="Wiebenga A."/>
            <person name="Aguilar-Osorio G."/>
            <person name="Amillis S."/>
            <person name="Uchima C.A."/>
            <person name="Anderluh G."/>
            <person name="Asadollahi M."/>
            <person name="Askin M."/>
            <person name="Barry K."/>
            <person name="Battaglia E."/>
            <person name="Bayram O."/>
            <person name="Benocci T."/>
            <person name="Braus-Stromeyer S.A."/>
            <person name="Caldana C."/>
            <person name="Canovas D."/>
            <person name="Cerqueira G.C."/>
            <person name="Chen F."/>
            <person name="Chen W."/>
            <person name="Choi C."/>
            <person name="Clum A."/>
            <person name="Dos Santos R.A."/>
            <person name="Damasio A.R."/>
            <person name="Diallinas G."/>
            <person name="Emri T."/>
            <person name="Fekete E."/>
            <person name="Flipphi M."/>
            <person name="Freyberg S."/>
            <person name="Gallo A."/>
            <person name="Gournas C."/>
            <person name="Habgood R."/>
            <person name="Hainaut M."/>
            <person name="Harispe M.L."/>
            <person name="Henrissat B."/>
            <person name="Hilden K.S."/>
            <person name="Hope R."/>
            <person name="Hossain A."/>
            <person name="Karabika E."/>
            <person name="Karaffa L."/>
            <person name="Karanyi Z."/>
            <person name="Krasevec N."/>
            <person name="Kuo A."/>
            <person name="Kusch H."/>
            <person name="LaButti K."/>
            <person name="Lagendijk E.L."/>
            <person name="Lapidus A."/>
            <person name="Levasseur A."/>
            <person name="Lindquist E."/>
            <person name="Lipzen A."/>
            <person name="Logrieco A.F."/>
            <person name="MacCabe A."/>
            <person name="Maekelae M.R."/>
            <person name="Malavazi I."/>
            <person name="Melin P."/>
            <person name="Meyer V."/>
            <person name="Mielnichuk N."/>
            <person name="Miskei M."/>
            <person name="Molnar A.P."/>
            <person name="Mule G."/>
            <person name="Ngan C.Y."/>
            <person name="Orejas M."/>
            <person name="Orosz E."/>
            <person name="Ouedraogo J.P."/>
            <person name="Overkamp K.M."/>
            <person name="Park H.-S."/>
            <person name="Perrone G."/>
            <person name="Piumi F."/>
            <person name="Punt P.J."/>
            <person name="Ram A.F."/>
            <person name="Ramon A."/>
            <person name="Rauscher S."/>
            <person name="Record E."/>
            <person name="Riano-Pachon D.M."/>
            <person name="Robert V."/>
            <person name="Roehrig J."/>
            <person name="Ruller R."/>
            <person name="Salamov A."/>
            <person name="Salih N.S."/>
            <person name="Samson R.A."/>
            <person name="Sandor E."/>
            <person name="Sanguinetti M."/>
            <person name="Schuetze T."/>
            <person name="Sepcic K."/>
            <person name="Shelest E."/>
            <person name="Sherlock G."/>
            <person name="Sophianopoulou V."/>
            <person name="Squina F.M."/>
            <person name="Sun H."/>
            <person name="Susca A."/>
            <person name="Todd R.B."/>
            <person name="Tsang A."/>
            <person name="Unkles S.E."/>
            <person name="van de Wiele N."/>
            <person name="van Rossen-Uffink D."/>
            <person name="Oliveira J.V."/>
            <person name="Vesth T.C."/>
            <person name="Visser J."/>
            <person name="Yu J.-H."/>
            <person name="Zhou M."/>
            <person name="Andersen M.R."/>
            <person name="Archer D.B."/>
            <person name="Baker S.E."/>
            <person name="Benoit I."/>
            <person name="Brakhage A.A."/>
            <person name="Braus G.H."/>
            <person name="Fischer R."/>
            <person name="Frisvad J.C."/>
            <person name="Goldman G.H."/>
            <person name="Houbraken J."/>
            <person name="Oakley B."/>
            <person name="Pocsi I."/>
            <person name="Scazzocchio C."/>
            <person name="Seiboth B."/>
            <person name="vanKuyk P.A."/>
            <person name="Wortman J."/>
            <person name="Dyer P.S."/>
            <person name="Grigoriev I.V."/>
        </authorList>
    </citation>
    <scope>NUCLEOTIDE SEQUENCE [LARGE SCALE GENOMIC DNA]</scope>
    <source>
        <strain evidence="10">DTO 134E9</strain>
    </source>
</reference>
<dbReference type="InterPro" id="IPR020946">
    <property type="entry name" value="Flavin_mOase-like"/>
</dbReference>
<feature type="compositionally biased region" description="Pro residues" evidence="8">
    <location>
        <begin position="60"/>
        <end position="70"/>
    </location>
</feature>
<name>A0A1L9RYH9_ASPWE</name>